<dbReference type="NCBIfam" id="TIGR01784">
    <property type="entry name" value="T_den_put_tspse"/>
    <property type="match status" value="1"/>
</dbReference>
<dbReference type="InterPro" id="IPR010106">
    <property type="entry name" value="RpnA"/>
</dbReference>
<protein>
    <submittedName>
        <fullName evidence="2">Rpn family recombination-promoting nuclease/putative transposase</fullName>
    </submittedName>
</protein>
<organism evidence="2 3">
    <name type="scientific">Limosilactobacillus albertensis</name>
    <dbReference type="NCBI Taxonomy" id="2759752"/>
    <lineage>
        <taxon>Bacteria</taxon>
        <taxon>Bacillati</taxon>
        <taxon>Bacillota</taxon>
        <taxon>Bacilli</taxon>
        <taxon>Lactobacillales</taxon>
        <taxon>Lactobacillaceae</taxon>
        <taxon>Limosilactobacillus</taxon>
    </lineage>
</organism>
<dbReference type="Proteomes" id="UP000518316">
    <property type="component" value="Unassembled WGS sequence"/>
</dbReference>
<sequence>MNNELRQKWDNADLTDDYIFNKVMLDKEICLELLRRILPDLNIKDIQYPNNQQELSLAPDAKAVRFDIYTTDERNNHYDIEMQVVNEHNLAKRIRYYQAASTMEAYDKGKTYDFADDSYVIFFCNFDPFNLGFQCYTLHKHIDNAPEHIIRDGQTDILFNIPSSNHDVTPKMQAVLDLIAQRNIEEPDAFVVKLRERMRKVKQNRKWRAEYMRLSMYEMDQQIRERKIQELQAKVEEAQSKLKEGQAKLNKGKSRLAENRAKLNKDRSKLAENQAKLNEDKSKLVEDRVKLQNEQDKLKNKWHEINNVQEKDIKALIVKLQKMGINEAAIKECVKTSYKLDNKQLQKYFSD</sequence>
<reference evidence="2 3" key="1">
    <citation type="submission" date="2020-07" db="EMBL/GenBank/DDBJ databases">
        <title>Description of Limosilactobacillus balticus sp. nov., Limosilactobacillus agrestis sp. nov., Limosilactobacillus albertensis sp. nov., Limosilactobacillus rudii sp. nov., Limosilactobacillus fastidiosus sp. nov., five novel Limosilactobacillus species isolated from the vertebrate gastrointestinal tract, and proposal of 6 subspecies of Limosilactobacillus reuteri adapted to the gastrointestinal tract of specific vertebrate hosts.</title>
        <authorList>
            <person name="Li F."/>
            <person name="Cheng C."/>
            <person name="Zheng J."/>
            <person name="Quevedo R.M."/>
            <person name="Li J."/>
            <person name="Roos S."/>
            <person name="Gaenzle M.G."/>
            <person name="Walter J."/>
        </authorList>
    </citation>
    <scope>NUCLEOTIDE SEQUENCE [LARGE SCALE GENOMIC DNA]</scope>
    <source>
        <strain evidence="2 3">RRLNB_1_1</strain>
    </source>
</reference>
<accession>A0A7W3TQL6</accession>
<evidence type="ECO:0000313" key="2">
    <source>
        <dbReference type="EMBL" id="MBB1069069.1"/>
    </source>
</evidence>
<comment type="caution">
    <text evidence="2">The sequence shown here is derived from an EMBL/GenBank/DDBJ whole genome shotgun (WGS) entry which is preliminary data.</text>
</comment>
<evidence type="ECO:0000313" key="3">
    <source>
        <dbReference type="Proteomes" id="UP000518316"/>
    </source>
</evidence>
<dbReference type="Pfam" id="PF12784">
    <property type="entry name" value="PDDEXK_2"/>
    <property type="match status" value="1"/>
</dbReference>
<evidence type="ECO:0000256" key="1">
    <source>
        <dbReference type="SAM" id="Coils"/>
    </source>
</evidence>
<gene>
    <name evidence="2" type="ORF">H5S40_02645</name>
</gene>
<dbReference type="EMBL" id="JACIVC010000043">
    <property type="protein sequence ID" value="MBB1069069.1"/>
    <property type="molecule type" value="Genomic_DNA"/>
</dbReference>
<proteinExistence type="predicted"/>
<keyword evidence="1" id="KW-0175">Coiled coil</keyword>
<dbReference type="RefSeq" id="WP_182597734.1">
    <property type="nucleotide sequence ID" value="NZ_JACIVC010000043.1"/>
</dbReference>
<keyword evidence="3" id="KW-1185">Reference proteome</keyword>
<feature type="coiled-coil region" evidence="1">
    <location>
        <begin position="221"/>
        <end position="301"/>
    </location>
</feature>
<dbReference type="AlphaFoldDB" id="A0A7W3TQL6"/>
<name>A0A7W3TQL6_9LACO</name>